<dbReference type="SUPFAM" id="SSF55961">
    <property type="entry name" value="Bet v1-like"/>
    <property type="match status" value="1"/>
</dbReference>
<dbReference type="InterPro" id="IPR023393">
    <property type="entry name" value="START-like_dom_sf"/>
</dbReference>
<evidence type="ECO:0000313" key="2">
    <source>
        <dbReference type="Proteomes" id="UP001595843"/>
    </source>
</evidence>
<evidence type="ECO:0000313" key="1">
    <source>
        <dbReference type="EMBL" id="MFC4078029.1"/>
    </source>
</evidence>
<dbReference type="GO" id="GO:0051301">
    <property type="term" value="P:cell division"/>
    <property type="evidence" value="ECO:0007669"/>
    <property type="project" value="UniProtKB-KW"/>
</dbReference>
<keyword evidence="1" id="KW-0131">Cell cycle</keyword>
<dbReference type="CDD" id="cd07820">
    <property type="entry name" value="SRPBCC_3"/>
    <property type="match status" value="1"/>
</dbReference>
<gene>
    <name evidence="1" type="ORF">ACFOUO_14600</name>
</gene>
<reference evidence="2" key="1">
    <citation type="journal article" date="2019" name="Int. J. Syst. Evol. Microbiol.">
        <title>The Global Catalogue of Microorganisms (GCM) 10K type strain sequencing project: providing services to taxonomists for standard genome sequencing and annotation.</title>
        <authorList>
            <consortium name="The Broad Institute Genomics Platform"/>
            <consortium name="The Broad Institute Genome Sequencing Center for Infectious Disease"/>
            <person name="Wu L."/>
            <person name="Ma J."/>
        </authorList>
    </citation>
    <scope>NUCLEOTIDE SEQUENCE [LARGE SCALE GENOMIC DNA]</scope>
    <source>
        <strain evidence="2">IBRC-M 10813</strain>
    </source>
</reference>
<protein>
    <submittedName>
        <fullName evidence="1">Cell division protein</fullName>
    </submittedName>
</protein>
<proteinExistence type="predicted"/>
<sequence length="153" mass="17622">MPIITLELYIKAPIQTCFDLSRNIDVHMKSTSHTHEKAVAGVTNGLIGLDESVTWEAIHFGLKQRLTAKITAFDPPHYFVDEMVEGPFKRIKHEHFFVGYKNQTKMIDKFDYTSPWGFLGSIADKLFLAKYMEGLLKKRNLYIKEIAEQSLNN</sequence>
<dbReference type="Proteomes" id="UP001595843">
    <property type="component" value="Unassembled WGS sequence"/>
</dbReference>
<keyword evidence="1" id="KW-0132">Cell division</keyword>
<comment type="caution">
    <text evidence="1">The sequence shown here is derived from an EMBL/GenBank/DDBJ whole genome shotgun (WGS) entry which is preliminary data.</text>
</comment>
<organism evidence="1 2">
    <name type="scientific">Salinithrix halophila</name>
    <dbReference type="NCBI Taxonomy" id="1485204"/>
    <lineage>
        <taxon>Bacteria</taxon>
        <taxon>Bacillati</taxon>
        <taxon>Bacillota</taxon>
        <taxon>Bacilli</taxon>
        <taxon>Bacillales</taxon>
        <taxon>Thermoactinomycetaceae</taxon>
        <taxon>Salinithrix</taxon>
    </lineage>
</organism>
<keyword evidence="2" id="KW-1185">Reference proteome</keyword>
<name>A0ABV8JPW6_9BACL</name>
<dbReference type="RefSeq" id="WP_380705860.1">
    <property type="nucleotide sequence ID" value="NZ_JBHSAP010000018.1"/>
</dbReference>
<dbReference type="EMBL" id="JBHSAP010000018">
    <property type="protein sequence ID" value="MFC4078029.1"/>
    <property type="molecule type" value="Genomic_DNA"/>
</dbReference>
<dbReference type="Gene3D" id="3.30.530.20">
    <property type="match status" value="1"/>
</dbReference>
<accession>A0ABV8JPW6</accession>